<evidence type="ECO:0000313" key="1">
    <source>
        <dbReference type="EMBL" id="MFC0268590.1"/>
    </source>
</evidence>
<dbReference type="Gene3D" id="1.20.120.330">
    <property type="entry name" value="Nucleotidyltransferases domain 2"/>
    <property type="match status" value="1"/>
</dbReference>
<accession>A0ABV6G4K1</accession>
<evidence type="ECO:0000313" key="2">
    <source>
        <dbReference type="Proteomes" id="UP001589814"/>
    </source>
</evidence>
<organism evidence="1 2">
    <name type="scientific">Kushneria aurantia</name>
    <dbReference type="NCBI Taxonomy" id="504092"/>
    <lineage>
        <taxon>Bacteria</taxon>
        <taxon>Pseudomonadati</taxon>
        <taxon>Pseudomonadota</taxon>
        <taxon>Gammaproteobacteria</taxon>
        <taxon>Oceanospirillales</taxon>
        <taxon>Halomonadaceae</taxon>
        <taxon>Kushneria</taxon>
    </lineage>
</organism>
<dbReference type="Proteomes" id="UP001589814">
    <property type="component" value="Unassembled WGS sequence"/>
</dbReference>
<evidence type="ECO:0008006" key="3">
    <source>
        <dbReference type="Google" id="ProtNLM"/>
    </source>
</evidence>
<comment type="caution">
    <text evidence="1">The sequence shown here is derived from an EMBL/GenBank/DDBJ whole genome shotgun (WGS) entry which is preliminary data.</text>
</comment>
<dbReference type="EMBL" id="JBHLVX010000043">
    <property type="protein sequence ID" value="MFC0268590.1"/>
    <property type="molecule type" value="Genomic_DNA"/>
</dbReference>
<reference evidence="1 2" key="1">
    <citation type="submission" date="2024-09" db="EMBL/GenBank/DDBJ databases">
        <authorList>
            <person name="Sun Q."/>
            <person name="Mori K."/>
        </authorList>
    </citation>
    <scope>NUCLEOTIDE SEQUENCE [LARGE SCALE GENOMIC DNA]</scope>
    <source>
        <strain evidence="1 2">CCM 7415</strain>
    </source>
</reference>
<name>A0ABV6G4K1_9GAMM</name>
<gene>
    <name evidence="1" type="ORF">ACFFHW_11465</name>
</gene>
<proteinExistence type="predicted"/>
<protein>
    <recommendedName>
        <fullName evidence="3">HEPN domain-containing protein</fullName>
    </recommendedName>
</protein>
<dbReference type="RefSeq" id="WP_019950194.1">
    <property type="nucleotide sequence ID" value="NZ_JBHLVX010000043.1"/>
</dbReference>
<keyword evidence="2" id="KW-1185">Reference proteome</keyword>
<sequence>MQPEDVLDLAYRIYKNHDSEAAYRASIGRSYYSTFYPARNAVNRLGLQGAGNTHERVISAFQGQHPTIHNALGSLFSDRVAADYHLGEQVSASRAKAALSKAKTLHQKIGEL</sequence>